<dbReference type="EMBL" id="JARKNE010000008">
    <property type="protein sequence ID" value="KAK5812709.1"/>
    <property type="molecule type" value="Genomic_DNA"/>
</dbReference>
<comment type="caution">
    <text evidence="1">The sequence shown here is derived from an EMBL/GenBank/DDBJ whole genome shotgun (WGS) entry which is preliminary data.</text>
</comment>
<dbReference type="Proteomes" id="UP001358586">
    <property type="component" value="Chromosome 8"/>
</dbReference>
<evidence type="ECO:0000313" key="2">
    <source>
        <dbReference type="Proteomes" id="UP001358586"/>
    </source>
</evidence>
<protein>
    <submittedName>
        <fullName evidence="1">Uncharacterized protein</fullName>
    </submittedName>
</protein>
<keyword evidence="2" id="KW-1185">Reference proteome</keyword>
<proteinExistence type="predicted"/>
<name>A0ABR0P484_GOSAR</name>
<gene>
    <name evidence="1" type="ORF">PVK06_028147</name>
</gene>
<accession>A0ABR0P484</accession>
<organism evidence="1 2">
    <name type="scientific">Gossypium arboreum</name>
    <name type="common">Tree cotton</name>
    <name type="synonym">Gossypium nanking</name>
    <dbReference type="NCBI Taxonomy" id="29729"/>
    <lineage>
        <taxon>Eukaryota</taxon>
        <taxon>Viridiplantae</taxon>
        <taxon>Streptophyta</taxon>
        <taxon>Embryophyta</taxon>
        <taxon>Tracheophyta</taxon>
        <taxon>Spermatophyta</taxon>
        <taxon>Magnoliopsida</taxon>
        <taxon>eudicotyledons</taxon>
        <taxon>Gunneridae</taxon>
        <taxon>Pentapetalae</taxon>
        <taxon>rosids</taxon>
        <taxon>malvids</taxon>
        <taxon>Malvales</taxon>
        <taxon>Malvaceae</taxon>
        <taxon>Malvoideae</taxon>
        <taxon>Gossypium</taxon>
    </lineage>
</organism>
<evidence type="ECO:0000313" key="1">
    <source>
        <dbReference type="EMBL" id="KAK5812709.1"/>
    </source>
</evidence>
<reference evidence="1 2" key="1">
    <citation type="submission" date="2023-03" db="EMBL/GenBank/DDBJ databases">
        <title>WGS of Gossypium arboreum.</title>
        <authorList>
            <person name="Yu D."/>
        </authorList>
    </citation>
    <scope>NUCLEOTIDE SEQUENCE [LARGE SCALE GENOMIC DNA]</scope>
    <source>
        <tissue evidence="1">Leaf</tissue>
    </source>
</reference>
<sequence>MAVDLDPSPSMAMSWKDKLLGVDSTSFVKKFMESDGGSDGDFILLEGDVIRSTINGIPAIDFSDRVKQILYKEMEMTVVLKLLGRSISYGAIHNRISSL</sequence>